<dbReference type="STRING" id="1797589.A2784_03035"/>
<dbReference type="SMART" id="SM00460">
    <property type="entry name" value="TGc"/>
    <property type="match status" value="1"/>
</dbReference>
<evidence type="ECO:0000313" key="4">
    <source>
        <dbReference type="EMBL" id="OGY16892.1"/>
    </source>
</evidence>
<dbReference type="Pfam" id="PF01841">
    <property type="entry name" value="Transglut_core"/>
    <property type="match status" value="1"/>
</dbReference>
<organism evidence="4 5">
    <name type="scientific">Candidatus Chisholmbacteria bacterium RIFCSPHIGHO2_01_FULL_48_12</name>
    <dbReference type="NCBI Taxonomy" id="1797589"/>
    <lineage>
        <taxon>Bacteria</taxon>
        <taxon>Candidatus Chisholmiibacteriota</taxon>
    </lineage>
</organism>
<dbReference type="EMBL" id="MHCH01000037">
    <property type="protein sequence ID" value="OGY16892.1"/>
    <property type="molecule type" value="Genomic_DNA"/>
</dbReference>
<dbReference type="Gene3D" id="3.10.620.30">
    <property type="match status" value="1"/>
</dbReference>
<protein>
    <recommendedName>
        <fullName evidence="3">Transglutaminase-like domain-containing protein</fullName>
    </recommendedName>
</protein>
<feature type="signal peptide" evidence="2">
    <location>
        <begin position="1"/>
        <end position="24"/>
    </location>
</feature>
<feature type="transmembrane region" description="Helical" evidence="1">
    <location>
        <begin position="567"/>
        <end position="588"/>
    </location>
</feature>
<name>A0A1G1VNB7_9BACT</name>
<dbReference type="SUPFAM" id="SSF54001">
    <property type="entry name" value="Cysteine proteinases"/>
    <property type="match status" value="1"/>
</dbReference>
<keyword evidence="2" id="KW-0732">Signal</keyword>
<dbReference type="InterPro" id="IPR038765">
    <property type="entry name" value="Papain-like_cys_pep_sf"/>
</dbReference>
<proteinExistence type="predicted"/>
<evidence type="ECO:0000256" key="2">
    <source>
        <dbReference type="SAM" id="SignalP"/>
    </source>
</evidence>
<keyword evidence="1" id="KW-0812">Transmembrane</keyword>
<keyword evidence="1" id="KW-1133">Transmembrane helix</keyword>
<dbReference type="Proteomes" id="UP000177324">
    <property type="component" value="Unassembled WGS sequence"/>
</dbReference>
<evidence type="ECO:0000256" key="1">
    <source>
        <dbReference type="SAM" id="Phobius"/>
    </source>
</evidence>
<dbReference type="AlphaFoldDB" id="A0A1G1VNB7"/>
<gene>
    <name evidence="4" type="ORF">A2784_03035</name>
</gene>
<feature type="domain" description="Transglutaminase-like" evidence="3">
    <location>
        <begin position="350"/>
        <end position="421"/>
    </location>
</feature>
<feature type="chain" id="PRO_5009581020" description="Transglutaminase-like domain-containing protein" evidence="2">
    <location>
        <begin position="25"/>
        <end position="604"/>
    </location>
</feature>
<accession>A0A1G1VNB7</accession>
<dbReference type="PANTHER" id="PTHR33490">
    <property type="entry name" value="BLR5614 PROTEIN-RELATED"/>
    <property type="match status" value="1"/>
</dbReference>
<dbReference type="InterPro" id="IPR002931">
    <property type="entry name" value="Transglutaminase-like"/>
</dbReference>
<comment type="caution">
    <text evidence="4">The sequence shown here is derived from an EMBL/GenBank/DDBJ whole genome shotgun (WGS) entry which is preliminary data.</text>
</comment>
<evidence type="ECO:0000313" key="5">
    <source>
        <dbReference type="Proteomes" id="UP000177324"/>
    </source>
</evidence>
<evidence type="ECO:0000259" key="3">
    <source>
        <dbReference type="SMART" id="SM00460"/>
    </source>
</evidence>
<reference evidence="4 5" key="1">
    <citation type="journal article" date="2016" name="Nat. Commun.">
        <title>Thousands of microbial genomes shed light on interconnected biogeochemical processes in an aquifer system.</title>
        <authorList>
            <person name="Anantharaman K."/>
            <person name="Brown C.T."/>
            <person name="Hug L.A."/>
            <person name="Sharon I."/>
            <person name="Castelle C.J."/>
            <person name="Probst A.J."/>
            <person name="Thomas B.C."/>
            <person name="Singh A."/>
            <person name="Wilkins M.J."/>
            <person name="Karaoz U."/>
            <person name="Brodie E.L."/>
            <person name="Williams K.H."/>
            <person name="Hubbard S.S."/>
            <person name="Banfield J.F."/>
        </authorList>
    </citation>
    <scope>NUCLEOTIDE SEQUENCE [LARGE SCALE GENOMIC DNA]</scope>
</reference>
<keyword evidence="1" id="KW-0472">Membrane</keyword>
<sequence>MRHIVCFLFLVSCFLLLLATPAQAAQEFTTVFNATYVVNPAGSTTVTQDITLTNKLSNIYASQYALTIGSTQITSVTATTPTKVLPLSITQTDNATTITINFPDSDKVVGKDQTLSFTITYQNADIANKLGRVLEVNIPKLANSDTIDNYTVTLLVPTVFDEPTLITPQPDQHTTTATHRVLTFSKDQVGSRGISALFGAYQNFQFNLRYSLNNPGLSPALATIALPPDTAYQQVVYSALNPVPLAVTADADGNWLARYQLKPQTTLEVTASGNALLYLEPTITVPPPPTDLTTYLQPQPFWPIDNPQIQALAQKFTTPETIYNYVVTTLKYNYDRVNADFTRLGALAALNNPDDALCTEFTDLFIAIARAAGIPAREANGFAFTANPKLRPLSLQKDVLHAWPEYYDREHQTWVPIDPTWGNTTQGIDYFSRLDLNHFTFVIHGLNSTQPYPAGAYKLADTTGKDVNIDFAATLPQSRFELALEFTWPNLVIKNHGNTAIHQPKISLSSPDITSDTINSNITIPPYGQVSLPVKFQPQLLVARTTTLTATVNDTSQTFTIRLNPPILPLVLGGALAAITLILGRLLVQGFKRLRPLRRQSQKP</sequence>
<dbReference type="PANTHER" id="PTHR33490:SF6">
    <property type="entry name" value="SLL1049 PROTEIN"/>
    <property type="match status" value="1"/>
</dbReference>